<feature type="signal peptide" evidence="2">
    <location>
        <begin position="1"/>
        <end position="19"/>
    </location>
</feature>
<name>A0A9W9LPE5_9EURO</name>
<dbReference type="InterPro" id="IPR015943">
    <property type="entry name" value="WD40/YVTN_repeat-like_dom_sf"/>
</dbReference>
<dbReference type="AlphaFoldDB" id="A0A9W9LPE5"/>
<dbReference type="PANTHER" id="PTHR30344:SF1">
    <property type="entry name" value="6-PHOSPHOGLUCONOLACTONASE"/>
    <property type="match status" value="1"/>
</dbReference>
<dbReference type="OrthoDB" id="9972196at2759"/>
<evidence type="ECO:0000313" key="3">
    <source>
        <dbReference type="EMBL" id="KAJ5167648.1"/>
    </source>
</evidence>
<evidence type="ECO:0000313" key="4">
    <source>
        <dbReference type="Proteomes" id="UP001149163"/>
    </source>
</evidence>
<dbReference type="Gene3D" id="2.130.10.10">
    <property type="entry name" value="YVTN repeat-like/Quinoprotein amine dehydrogenase"/>
    <property type="match status" value="1"/>
</dbReference>
<dbReference type="PANTHER" id="PTHR30344">
    <property type="entry name" value="6-PHOSPHOGLUCONOLACTONASE-RELATED"/>
    <property type="match status" value="1"/>
</dbReference>
<dbReference type="RefSeq" id="XP_056544109.1">
    <property type="nucleotide sequence ID" value="XM_056685367.1"/>
</dbReference>
<reference evidence="3" key="2">
    <citation type="journal article" date="2023" name="IMA Fungus">
        <title>Comparative genomic study of the Penicillium genus elucidates a diverse pangenome and 15 lateral gene transfer events.</title>
        <authorList>
            <person name="Petersen C."/>
            <person name="Sorensen T."/>
            <person name="Nielsen M.R."/>
            <person name="Sondergaard T.E."/>
            <person name="Sorensen J.L."/>
            <person name="Fitzpatrick D.A."/>
            <person name="Frisvad J.C."/>
            <person name="Nielsen K.L."/>
        </authorList>
    </citation>
    <scope>NUCLEOTIDE SEQUENCE</scope>
    <source>
        <strain evidence="3">IBT 26290</strain>
    </source>
</reference>
<proteinExistence type="inferred from homology"/>
<dbReference type="GeneID" id="81424543"/>
<comment type="similarity">
    <text evidence="1">Belongs to the cycloisomerase 2 family.</text>
</comment>
<keyword evidence="2" id="KW-0732">Signal</keyword>
<dbReference type="InterPro" id="IPR050282">
    <property type="entry name" value="Cycloisomerase_2"/>
</dbReference>
<sequence>MRLSHAPLVLLLTTTTAASLHQTCGRPPTSLWATHYNGNVYTLAFDGHNLTLSDTTKTCGLMPSWLTFDPETRTVYCSDEDGTADPSTHGSLWAYHAGSDGHLHQIAKTNTVGGGVNSVIYEGNKGEKFLAIAHYEGSALSTFALPLQDNAPAVQELRFNMSHQGATAQQDAPHPHEVFLDPTGSFIVSPDLGADLVRVYSIDGGSGKLEQCPPVNVTFGSGPRHGVFWTDGTNNESRSAGSQDGSPERFRQVAAVGKTMMYLANEIGGTVMVFDVAYARSGCLSFQKTQTLVPYTNGTMPKGATPAEIRMVGNELYVSIRTDQAFAPNDSMVTLDRSPLNGAVLLRDKTPSYGKVPRTFTINRAGDLVAIGNQATATVAIVRRDRETGQLGEEIAVLQVGEPGKVGTAEGLSSVIWDE</sequence>
<dbReference type="InterPro" id="IPR019405">
    <property type="entry name" value="Lactonase_7-beta_prop"/>
</dbReference>
<organism evidence="3 4">
    <name type="scientific">Penicillium canariense</name>
    <dbReference type="NCBI Taxonomy" id="189055"/>
    <lineage>
        <taxon>Eukaryota</taxon>
        <taxon>Fungi</taxon>
        <taxon>Dikarya</taxon>
        <taxon>Ascomycota</taxon>
        <taxon>Pezizomycotina</taxon>
        <taxon>Eurotiomycetes</taxon>
        <taxon>Eurotiomycetidae</taxon>
        <taxon>Eurotiales</taxon>
        <taxon>Aspergillaceae</taxon>
        <taxon>Penicillium</taxon>
    </lineage>
</organism>
<evidence type="ECO:0000256" key="2">
    <source>
        <dbReference type="SAM" id="SignalP"/>
    </source>
</evidence>
<evidence type="ECO:0000256" key="1">
    <source>
        <dbReference type="ARBA" id="ARBA00005564"/>
    </source>
</evidence>
<dbReference type="Proteomes" id="UP001149163">
    <property type="component" value="Unassembled WGS sequence"/>
</dbReference>
<dbReference type="InterPro" id="IPR011048">
    <property type="entry name" value="Haem_d1_sf"/>
</dbReference>
<keyword evidence="4" id="KW-1185">Reference proteome</keyword>
<comment type="caution">
    <text evidence="3">The sequence shown here is derived from an EMBL/GenBank/DDBJ whole genome shotgun (WGS) entry which is preliminary data.</text>
</comment>
<accession>A0A9W9LPE5</accession>
<feature type="chain" id="PRO_5040897128" description="6-phosphogluconolactonase" evidence="2">
    <location>
        <begin position="20"/>
        <end position="419"/>
    </location>
</feature>
<protein>
    <recommendedName>
        <fullName evidence="5">6-phosphogluconolactonase</fullName>
    </recommendedName>
</protein>
<dbReference type="EMBL" id="JAPQKN010000002">
    <property type="protein sequence ID" value="KAJ5167648.1"/>
    <property type="molecule type" value="Genomic_DNA"/>
</dbReference>
<reference evidence="3" key="1">
    <citation type="submission" date="2022-11" db="EMBL/GenBank/DDBJ databases">
        <authorList>
            <person name="Petersen C."/>
        </authorList>
    </citation>
    <scope>NUCLEOTIDE SEQUENCE</scope>
    <source>
        <strain evidence="3">IBT 26290</strain>
    </source>
</reference>
<dbReference type="GO" id="GO:0017057">
    <property type="term" value="F:6-phosphogluconolactonase activity"/>
    <property type="evidence" value="ECO:0007669"/>
    <property type="project" value="TreeGrafter"/>
</dbReference>
<dbReference type="Pfam" id="PF10282">
    <property type="entry name" value="Lactonase"/>
    <property type="match status" value="1"/>
</dbReference>
<gene>
    <name evidence="3" type="ORF">N7482_003242</name>
</gene>
<dbReference type="SUPFAM" id="SSF51004">
    <property type="entry name" value="C-terminal (heme d1) domain of cytochrome cd1-nitrite reductase"/>
    <property type="match status" value="1"/>
</dbReference>
<evidence type="ECO:0008006" key="5">
    <source>
        <dbReference type="Google" id="ProtNLM"/>
    </source>
</evidence>